<keyword evidence="6 7" id="KW-0472">Membrane</keyword>
<dbReference type="HOGENOM" id="CLU_016047_0_0_11"/>
<keyword evidence="10" id="KW-1185">Reference proteome</keyword>
<feature type="transmembrane region" description="Helical" evidence="7">
    <location>
        <begin position="311"/>
        <end position="332"/>
    </location>
</feature>
<dbReference type="PANTHER" id="PTHR30193:SF37">
    <property type="entry name" value="INNER MEMBRANE ABC TRANSPORTER PERMEASE PROTEIN YCJO"/>
    <property type="match status" value="1"/>
</dbReference>
<dbReference type="InterPro" id="IPR035906">
    <property type="entry name" value="MetI-like_sf"/>
</dbReference>
<dbReference type="Pfam" id="PF00528">
    <property type="entry name" value="BPD_transp_1"/>
    <property type="match status" value="1"/>
</dbReference>
<dbReference type="Gene3D" id="1.10.3720.10">
    <property type="entry name" value="MetI-like"/>
    <property type="match status" value="1"/>
</dbReference>
<reference evidence="9 10" key="1">
    <citation type="submission" date="2006-12" db="EMBL/GenBank/DDBJ databases">
        <title>Bifidobacterium adolescentis complete genome sequence.</title>
        <authorList>
            <person name="Suzuki T."/>
            <person name="Tsuda Y."/>
            <person name="Kanou N."/>
            <person name="Inoue T."/>
            <person name="Kumazaki K."/>
            <person name="Nagano S."/>
            <person name="Hirai S."/>
            <person name="Tanaka K."/>
            <person name="Watanabe K."/>
        </authorList>
    </citation>
    <scope>NUCLEOTIDE SEQUENCE [LARGE SCALE GENOMIC DNA]</scope>
    <source>
        <strain evidence="10">ATCC 15703 / DSM 20083 / NCTC 11814 / E194a</strain>
    </source>
</reference>
<evidence type="ECO:0000256" key="2">
    <source>
        <dbReference type="ARBA" id="ARBA00022448"/>
    </source>
</evidence>
<dbReference type="CDD" id="cd06261">
    <property type="entry name" value="TM_PBP2"/>
    <property type="match status" value="1"/>
</dbReference>
<evidence type="ECO:0000256" key="6">
    <source>
        <dbReference type="ARBA" id="ARBA00023136"/>
    </source>
</evidence>
<dbReference type="Proteomes" id="UP000008702">
    <property type="component" value="Chromosome"/>
</dbReference>
<dbReference type="PROSITE" id="PS50928">
    <property type="entry name" value="ABC_TM1"/>
    <property type="match status" value="1"/>
</dbReference>
<evidence type="ECO:0000256" key="4">
    <source>
        <dbReference type="ARBA" id="ARBA00022692"/>
    </source>
</evidence>
<dbReference type="InterPro" id="IPR051393">
    <property type="entry name" value="ABC_transporter_permease"/>
</dbReference>
<dbReference type="GO" id="GO:0055085">
    <property type="term" value="P:transmembrane transport"/>
    <property type="evidence" value="ECO:0007669"/>
    <property type="project" value="InterPro"/>
</dbReference>
<keyword evidence="5 7" id="KW-1133">Transmembrane helix</keyword>
<feature type="transmembrane region" description="Helical" evidence="7">
    <location>
        <begin position="125"/>
        <end position="144"/>
    </location>
</feature>
<feature type="transmembrane region" description="Helical" evidence="7">
    <location>
        <begin position="264"/>
        <end position="284"/>
    </location>
</feature>
<proteinExistence type="inferred from homology"/>
<sequence length="375" mass="41569">MKAKGGWIDRFSSALLPIRETYLVVEKTMSSTSKDAVTLRAKRSKKPSDGKMRRNVEIFVLSAPAILLFVCFVILPIVLGAYYGFYQWKGYGLPSKTGKFVGLQNYITALKDPAFQAAILHTFEVVIGSLVIQAPLAILFALLLNQKFKGRGLIRTLIFVPYVVSEVIVGTGWSLLLQKKGAINEILANFGINGPDWLADPKIAIWTLLLLISWKYVGFAVILMLAGMQSIPEELYEAAKVDGASFWQMQKSITLPLLAPTLRIWVFLSMIGSLQLFDLVYIVWGKYVSTTAGVSTMATYMVREGRGAGNYGYGSAVALIIFVISLIIALVYQKFVLNRDLDGAVTEQKEAEKRARKRAKEVQHREVAALASEVK</sequence>
<dbReference type="SUPFAM" id="SSF161098">
    <property type="entry name" value="MetI-like"/>
    <property type="match status" value="1"/>
</dbReference>
<keyword evidence="2 7" id="KW-0813">Transport</keyword>
<comment type="subcellular location">
    <subcellularLocation>
        <location evidence="1 7">Cell membrane</location>
        <topology evidence="1 7">Multi-pass membrane protein</topology>
    </subcellularLocation>
</comment>
<comment type="similarity">
    <text evidence="7">Belongs to the binding-protein-dependent transport system permease family.</text>
</comment>
<dbReference type="PANTHER" id="PTHR30193">
    <property type="entry name" value="ABC TRANSPORTER PERMEASE PROTEIN"/>
    <property type="match status" value="1"/>
</dbReference>
<name>A1A0H4_BIFAA</name>
<evidence type="ECO:0000313" key="10">
    <source>
        <dbReference type="Proteomes" id="UP000008702"/>
    </source>
</evidence>
<evidence type="ECO:0000313" key="9">
    <source>
        <dbReference type="EMBL" id="BAF39207.1"/>
    </source>
</evidence>
<dbReference type="AlphaFoldDB" id="A1A0H4"/>
<evidence type="ECO:0000256" key="3">
    <source>
        <dbReference type="ARBA" id="ARBA00022475"/>
    </source>
</evidence>
<dbReference type="EMBL" id="AP009256">
    <property type="protein sequence ID" value="BAF39207.1"/>
    <property type="molecule type" value="Genomic_DNA"/>
</dbReference>
<evidence type="ECO:0000256" key="1">
    <source>
        <dbReference type="ARBA" id="ARBA00004651"/>
    </source>
</evidence>
<feature type="transmembrane region" description="Helical" evidence="7">
    <location>
        <begin position="58"/>
        <end position="85"/>
    </location>
</feature>
<dbReference type="InterPro" id="IPR000515">
    <property type="entry name" value="MetI-like"/>
</dbReference>
<protein>
    <submittedName>
        <fullName evidence="9">Binding protein-dependent transporter</fullName>
    </submittedName>
</protein>
<evidence type="ECO:0000256" key="5">
    <source>
        <dbReference type="ARBA" id="ARBA00022989"/>
    </source>
</evidence>
<feature type="domain" description="ABC transmembrane type-1" evidence="8">
    <location>
        <begin position="119"/>
        <end position="332"/>
    </location>
</feature>
<dbReference type="STRING" id="367928.BAD_0426"/>
<accession>A1A0H4</accession>
<gene>
    <name evidence="9" type="ordered locus">BAD_0426</name>
</gene>
<keyword evidence="3" id="KW-1003">Cell membrane</keyword>
<feature type="transmembrane region" description="Helical" evidence="7">
    <location>
        <begin position="156"/>
        <end position="176"/>
    </location>
</feature>
<keyword evidence="4 7" id="KW-0812">Transmembrane</keyword>
<evidence type="ECO:0000256" key="7">
    <source>
        <dbReference type="RuleBase" id="RU363032"/>
    </source>
</evidence>
<dbReference type="KEGG" id="bad:BAD_0426"/>
<feature type="transmembrane region" description="Helical" evidence="7">
    <location>
        <begin position="203"/>
        <end position="226"/>
    </location>
</feature>
<dbReference type="PaxDb" id="1680-BADO_0431"/>
<organism evidence="9 10">
    <name type="scientific">Bifidobacterium adolescentis (strain ATCC 15703 / DSM 20083 / NCTC 11814 / E194a)</name>
    <dbReference type="NCBI Taxonomy" id="367928"/>
    <lineage>
        <taxon>Bacteria</taxon>
        <taxon>Bacillati</taxon>
        <taxon>Actinomycetota</taxon>
        <taxon>Actinomycetes</taxon>
        <taxon>Bifidobacteriales</taxon>
        <taxon>Bifidobacteriaceae</taxon>
        <taxon>Bifidobacterium</taxon>
    </lineage>
</organism>
<evidence type="ECO:0000259" key="8">
    <source>
        <dbReference type="PROSITE" id="PS50928"/>
    </source>
</evidence>
<dbReference type="GO" id="GO:0005886">
    <property type="term" value="C:plasma membrane"/>
    <property type="evidence" value="ECO:0007669"/>
    <property type="project" value="UniProtKB-SubCell"/>
</dbReference>